<dbReference type="EMBL" id="CP002565">
    <property type="protein sequence ID" value="AEB69639.1"/>
    <property type="molecule type" value="Genomic_DNA"/>
</dbReference>
<dbReference type="HOGENOM" id="CLU_2839366_0_0_2"/>
<reference evidence="1 2" key="1">
    <citation type="journal article" date="2011" name="J. Bacteriol.">
        <title>Complete genome sequence of Methanosaeta concilii, a specialist in aceticlastic methanogenesis.</title>
        <authorList>
            <person name="Barber R.D."/>
            <person name="Zhang L."/>
            <person name="Harnack M."/>
            <person name="Olson M.V."/>
            <person name="Kaul R."/>
            <person name="Ingram-Smith C."/>
            <person name="Smith K.S."/>
        </authorList>
    </citation>
    <scope>NUCLEOTIDE SEQUENCE [LARGE SCALE GENOMIC DNA]</scope>
    <source>
        <strain evidence="2">ATCC 5969 / DSM 3671 / JCM 10134 / NBRC 103675 / OCM 69 / GP-6</strain>
    </source>
</reference>
<name>F4BVM6_METSG</name>
<keyword evidence="2" id="KW-1185">Reference proteome</keyword>
<protein>
    <submittedName>
        <fullName evidence="1">Uncharacterized protein</fullName>
    </submittedName>
</protein>
<dbReference type="STRING" id="990316.MCON_3395"/>
<proteinExistence type="predicted"/>
<accession>F4BVM6</accession>
<evidence type="ECO:0000313" key="1">
    <source>
        <dbReference type="EMBL" id="AEB69639.1"/>
    </source>
</evidence>
<sequence>MAKKMAVFQFPFHRDRLCNVAADRISDHLRIMSFNSLFIGIGSAIELKKDLTKQYYFVSIPFSSG</sequence>
<organism evidence="1 2">
    <name type="scientific">Methanothrix soehngenii (strain ATCC 5969 / DSM 3671 / JCM 10134 / NBRC 103675 / OCM 69 / GP-6)</name>
    <name type="common">Methanosaeta concilii</name>
    <dbReference type="NCBI Taxonomy" id="990316"/>
    <lineage>
        <taxon>Archaea</taxon>
        <taxon>Methanobacteriati</taxon>
        <taxon>Methanobacteriota</taxon>
        <taxon>Stenosarchaea group</taxon>
        <taxon>Methanomicrobia</taxon>
        <taxon>Methanotrichales</taxon>
        <taxon>Methanotrichaceae</taxon>
        <taxon>Methanothrix</taxon>
    </lineage>
</organism>
<gene>
    <name evidence="1" type="ordered locus">MCON_3395</name>
</gene>
<dbReference type="InParanoid" id="F4BVM6"/>
<dbReference type="AlphaFoldDB" id="F4BVM6"/>
<evidence type="ECO:0000313" key="2">
    <source>
        <dbReference type="Proteomes" id="UP000007807"/>
    </source>
</evidence>
<dbReference type="Proteomes" id="UP000007807">
    <property type="component" value="Chromosome"/>
</dbReference>
<dbReference type="KEGG" id="mcj:MCON_3395"/>